<protein>
    <submittedName>
        <fullName evidence="1">Uncharacterized protein</fullName>
    </submittedName>
</protein>
<reference evidence="2" key="1">
    <citation type="journal article" date="2017" name="Nat. Ecol. Evol.">
        <title>Genome expansion and lineage-specific genetic innovations in the forest pathogenic fungi Armillaria.</title>
        <authorList>
            <person name="Sipos G."/>
            <person name="Prasanna A.N."/>
            <person name="Walter M.C."/>
            <person name="O'Connor E."/>
            <person name="Balint B."/>
            <person name="Krizsan K."/>
            <person name="Kiss B."/>
            <person name="Hess J."/>
            <person name="Varga T."/>
            <person name="Slot J."/>
            <person name="Riley R."/>
            <person name="Boka B."/>
            <person name="Rigling D."/>
            <person name="Barry K."/>
            <person name="Lee J."/>
            <person name="Mihaltcheva S."/>
            <person name="LaButti K."/>
            <person name="Lipzen A."/>
            <person name="Waldron R."/>
            <person name="Moloney N.M."/>
            <person name="Sperisen C."/>
            <person name="Kredics L."/>
            <person name="Vagvoelgyi C."/>
            <person name="Patrignani A."/>
            <person name="Fitzpatrick D."/>
            <person name="Nagy I."/>
            <person name="Doyle S."/>
            <person name="Anderson J.B."/>
            <person name="Grigoriev I.V."/>
            <person name="Gueldener U."/>
            <person name="Muensterkoetter M."/>
            <person name="Nagy L.G."/>
        </authorList>
    </citation>
    <scope>NUCLEOTIDE SEQUENCE [LARGE SCALE GENOMIC DNA]</scope>
    <source>
        <strain evidence="2">28-4</strain>
    </source>
</reference>
<evidence type="ECO:0000313" key="2">
    <source>
        <dbReference type="Proteomes" id="UP000218334"/>
    </source>
</evidence>
<name>A0A2H3AUT2_9AGAR</name>
<dbReference type="Proteomes" id="UP000218334">
    <property type="component" value="Unassembled WGS sequence"/>
</dbReference>
<gene>
    <name evidence="1" type="ORF">ARMSODRAFT_980577</name>
</gene>
<keyword evidence="2" id="KW-1185">Reference proteome</keyword>
<organism evidence="1 2">
    <name type="scientific">Armillaria solidipes</name>
    <dbReference type="NCBI Taxonomy" id="1076256"/>
    <lineage>
        <taxon>Eukaryota</taxon>
        <taxon>Fungi</taxon>
        <taxon>Dikarya</taxon>
        <taxon>Basidiomycota</taxon>
        <taxon>Agaricomycotina</taxon>
        <taxon>Agaricomycetes</taxon>
        <taxon>Agaricomycetidae</taxon>
        <taxon>Agaricales</taxon>
        <taxon>Marasmiineae</taxon>
        <taxon>Physalacriaceae</taxon>
        <taxon>Armillaria</taxon>
    </lineage>
</organism>
<proteinExistence type="predicted"/>
<accession>A0A2H3AUT2</accession>
<dbReference type="EMBL" id="KZ293465">
    <property type="protein sequence ID" value="PBK62509.1"/>
    <property type="molecule type" value="Genomic_DNA"/>
</dbReference>
<sequence>MVGIIEGGYRASYNGENTLGLQNIHTGYAYSPWPFGIRQLAKGFFHDIPPSRRHIFLIPFAYNHRTISFLIPKKWSEAVFEGLHRGQLNTLNTECHVRWNVADRDLPLASAVPSIVAEIGEIRDPYANEDGEGSIGPTALSLHIGLVSLLAVVGKKIREYETTKAVD</sequence>
<dbReference type="AlphaFoldDB" id="A0A2H3AUT2"/>
<evidence type="ECO:0000313" key="1">
    <source>
        <dbReference type="EMBL" id="PBK62509.1"/>
    </source>
</evidence>